<dbReference type="Proteomes" id="UP000770661">
    <property type="component" value="Unassembled WGS sequence"/>
</dbReference>
<evidence type="ECO:0000313" key="5">
    <source>
        <dbReference type="Proteomes" id="UP000770661"/>
    </source>
</evidence>
<gene>
    <name evidence="4" type="ORF">GWK47_052406</name>
</gene>
<comment type="caution">
    <text evidence="4">The sequence shown here is derived from an EMBL/GenBank/DDBJ whole genome shotgun (WGS) entry which is preliminary data.</text>
</comment>
<name>A0A8J4Y066_CHIOP</name>
<dbReference type="EMBL" id="JACEEZ010016061">
    <property type="protein sequence ID" value="KAG0718450.1"/>
    <property type="molecule type" value="Genomic_DNA"/>
</dbReference>
<keyword evidence="5" id="KW-1185">Reference proteome</keyword>
<dbReference type="GO" id="GO:0016020">
    <property type="term" value="C:membrane"/>
    <property type="evidence" value="ECO:0007669"/>
    <property type="project" value="UniProtKB-SubCell"/>
</dbReference>
<comment type="subcellular location">
    <subcellularLocation>
        <location evidence="1">Membrane</location>
    </subcellularLocation>
</comment>
<dbReference type="SUPFAM" id="SSF53254">
    <property type="entry name" value="Phosphoglycerate mutase-like"/>
    <property type="match status" value="1"/>
</dbReference>
<evidence type="ECO:0000313" key="4">
    <source>
        <dbReference type="EMBL" id="KAG0718450.1"/>
    </source>
</evidence>
<evidence type="ECO:0000256" key="3">
    <source>
        <dbReference type="ARBA" id="ARBA00023136"/>
    </source>
</evidence>
<dbReference type="PANTHER" id="PTHR20963">
    <property type="entry name" value="MULTIPLE INOSITOL POLYPHOSPHATE PHOSPHATASE-RELATED"/>
    <property type="match status" value="1"/>
</dbReference>
<dbReference type="GO" id="GO:0052745">
    <property type="term" value="F:inositol phosphate phosphatase activity"/>
    <property type="evidence" value="ECO:0007669"/>
    <property type="project" value="TreeGrafter"/>
</dbReference>
<dbReference type="GO" id="GO:0003993">
    <property type="term" value="F:acid phosphatase activity"/>
    <property type="evidence" value="ECO:0007669"/>
    <property type="project" value="TreeGrafter"/>
</dbReference>
<keyword evidence="3" id="KW-0472">Membrane</keyword>
<evidence type="ECO:0000256" key="2">
    <source>
        <dbReference type="ARBA" id="ARBA00022729"/>
    </source>
</evidence>
<dbReference type="AlphaFoldDB" id="A0A8J4Y066"/>
<dbReference type="PANTHER" id="PTHR20963:SF8">
    <property type="entry name" value="MULTIPLE INOSITOL POLYPHOSPHATE PHOSPHATASE 1"/>
    <property type="match status" value="1"/>
</dbReference>
<reference evidence="4" key="1">
    <citation type="submission" date="2020-07" db="EMBL/GenBank/DDBJ databases">
        <title>The High-quality genome of the commercially important snow crab, Chionoecetes opilio.</title>
        <authorList>
            <person name="Jeong J.-H."/>
            <person name="Ryu S."/>
        </authorList>
    </citation>
    <scope>NUCLEOTIDE SEQUENCE</scope>
    <source>
        <strain evidence="4">MADBK_172401_WGS</strain>
        <tissue evidence="4">Digestive gland</tissue>
    </source>
</reference>
<dbReference type="OrthoDB" id="6509975at2759"/>
<keyword evidence="2" id="KW-0732">Signal</keyword>
<proteinExistence type="predicted"/>
<dbReference type="Gene3D" id="3.40.50.1240">
    <property type="entry name" value="Phosphoglycerate mutase-like"/>
    <property type="match status" value="1"/>
</dbReference>
<sequence length="128" mass="14291">MASLGLFRPAHHLRHDNFEDMKNRVWRSSFVCPFSSNLAFVLYSFKISFSTSDVSMLNNEAILDAISSTSVPLPKGKHMCAAEHKLLSSSKGAITPDRDMPGTVCGWEELQGWLKEKHLSCDLNTLCC</sequence>
<protein>
    <submittedName>
        <fullName evidence="4">Uncharacterized protein</fullName>
    </submittedName>
</protein>
<accession>A0A8J4Y066</accession>
<dbReference type="InterPro" id="IPR029033">
    <property type="entry name" value="His_PPase_superfam"/>
</dbReference>
<evidence type="ECO:0000256" key="1">
    <source>
        <dbReference type="ARBA" id="ARBA00004370"/>
    </source>
</evidence>
<organism evidence="4 5">
    <name type="scientific">Chionoecetes opilio</name>
    <name type="common">Atlantic snow crab</name>
    <name type="synonym">Cancer opilio</name>
    <dbReference type="NCBI Taxonomy" id="41210"/>
    <lineage>
        <taxon>Eukaryota</taxon>
        <taxon>Metazoa</taxon>
        <taxon>Ecdysozoa</taxon>
        <taxon>Arthropoda</taxon>
        <taxon>Crustacea</taxon>
        <taxon>Multicrustacea</taxon>
        <taxon>Malacostraca</taxon>
        <taxon>Eumalacostraca</taxon>
        <taxon>Eucarida</taxon>
        <taxon>Decapoda</taxon>
        <taxon>Pleocyemata</taxon>
        <taxon>Brachyura</taxon>
        <taxon>Eubrachyura</taxon>
        <taxon>Majoidea</taxon>
        <taxon>Majidae</taxon>
        <taxon>Chionoecetes</taxon>
    </lineage>
</organism>